<evidence type="ECO:0000313" key="13">
    <source>
        <dbReference type="EMBL" id="RKF63542.1"/>
    </source>
</evidence>
<dbReference type="Proteomes" id="UP000285405">
    <property type="component" value="Unassembled WGS sequence"/>
</dbReference>
<feature type="compositionally biased region" description="Basic and acidic residues" evidence="12">
    <location>
        <begin position="355"/>
        <end position="364"/>
    </location>
</feature>
<evidence type="ECO:0000256" key="7">
    <source>
        <dbReference type="ARBA" id="ARBA00022679"/>
    </source>
</evidence>
<evidence type="ECO:0000256" key="3">
    <source>
        <dbReference type="ARBA" id="ARBA00012795"/>
    </source>
</evidence>
<dbReference type="AlphaFoldDB" id="A0A420I1H2"/>
<reference evidence="13 14" key="1">
    <citation type="journal article" date="2018" name="BMC Genomics">
        <title>Comparative genome analyses reveal sequence features reflecting distinct modes of host-adaptation between dicot and monocot powdery mildew.</title>
        <authorList>
            <person name="Wu Y."/>
            <person name="Ma X."/>
            <person name="Pan Z."/>
            <person name="Kale S.D."/>
            <person name="Song Y."/>
            <person name="King H."/>
            <person name="Zhang Q."/>
            <person name="Presley C."/>
            <person name="Deng X."/>
            <person name="Wei C.I."/>
            <person name="Xiao S."/>
        </authorList>
    </citation>
    <scope>NUCLEOTIDE SEQUENCE [LARGE SCALE GENOMIC DNA]</scope>
    <source>
        <strain evidence="13">UCSC1</strain>
    </source>
</reference>
<keyword evidence="7 11" id="KW-0808">Transferase</keyword>
<protein>
    <recommendedName>
        <fullName evidence="4 11">tRNA (uracil-O(2)-)-methyltransferase</fullName>
        <ecNumber evidence="3 11">2.1.1.211</ecNumber>
    </recommendedName>
</protein>
<evidence type="ECO:0000256" key="12">
    <source>
        <dbReference type="SAM" id="MobiDB-lite"/>
    </source>
</evidence>
<proteinExistence type="inferred from homology"/>
<dbReference type="PANTHER" id="PTHR21210:SF0">
    <property type="entry name" value="TRNA (URACIL-O(2)-)-METHYLTRANSFERASE-RELATED"/>
    <property type="match status" value="1"/>
</dbReference>
<comment type="catalytic activity">
    <reaction evidence="10 11">
        <text>uridine(44) in tRNA(Ser) + S-adenosyl-L-methionine = 2'-O-methyluridine(44) in tRNA(Ser) + S-adenosyl-L-homocysteine + H(+)</text>
        <dbReference type="Rhea" id="RHEA:43100"/>
        <dbReference type="Rhea" id="RHEA-COMP:10339"/>
        <dbReference type="Rhea" id="RHEA-COMP:10340"/>
        <dbReference type="ChEBI" id="CHEBI:15378"/>
        <dbReference type="ChEBI" id="CHEBI:57856"/>
        <dbReference type="ChEBI" id="CHEBI:59789"/>
        <dbReference type="ChEBI" id="CHEBI:65315"/>
        <dbReference type="ChEBI" id="CHEBI:74478"/>
        <dbReference type="EC" id="2.1.1.211"/>
    </reaction>
</comment>
<dbReference type="EMBL" id="MCBR01013845">
    <property type="protein sequence ID" value="RKF63542.1"/>
    <property type="molecule type" value="Genomic_DNA"/>
</dbReference>
<dbReference type="GO" id="GO:0141101">
    <property type="term" value="F:tRNA(Ser) (uridine(44)-2'-O-)-methyltransferase activity"/>
    <property type="evidence" value="ECO:0007669"/>
    <property type="project" value="UniProtKB-EC"/>
</dbReference>
<evidence type="ECO:0000256" key="9">
    <source>
        <dbReference type="ARBA" id="ARBA00022694"/>
    </source>
</evidence>
<dbReference type="Pfam" id="PF07757">
    <property type="entry name" value="AdoMet_MTase"/>
    <property type="match status" value="1"/>
</dbReference>
<comment type="caution">
    <text evidence="13">The sequence shown here is derived from an EMBL/GenBank/DDBJ whole genome shotgun (WGS) entry which is preliminary data.</text>
</comment>
<keyword evidence="9 11" id="KW-0819">tRNA processing</keyword>
<comment type="similarity">
    <text evidence="2 11">Belongs to the TRM44 family.</text>
</comment>
<feature type="compositionally biased region" description="Polar residues" evidence="12">
    <location>
        <begin position="340"/>
        <end position="351"/>
    </location>
</feature>
<evidence type="ECO:0000256" key="4">
    <source>
        <dbReference type="ARBA" id="ARBA00017788"/>
    </source>
</evidence>
<name>A0A420I1H2_9PEZI</name>
<dbReference type="OrthoDB" id="10047021at2759"/>
<dbReference type="GO" id="GO:0030488">
    <property type="term" value="P:tRNA methylation"/>
    <property type="evidence" value="ECO:0007669"/>
    <property type="project" value="UniProtKB-UniRule"/>
</dbReference>
<accession>A0A420I1H2</accession>
<dbReference type="InterPro" id="IPR011671">
    <property type="entry name" value="tRNA_uracil_MeTrfase"/>
</dbReference>
<evidence type="ECO:0000256" key="8">
    <source>
        <dbReference type="ARBA" id="ARBA00022691"/>
    </source>
</evidence>
<keyword evidence="5 11" id="KW-0963">Cytoplasm</keyword>
<dbReference type="GO" id="GO:0005737">
    <property type="term" value="C:cytoplasm"/>
    <property type="evidence" value="ECO:0007669"/>
    <property type="project" value="UniProtKB-SubCell"/>
</dbReference>
<evidence type="ECO:0000256" key="5">
    <source>
        <dbReference type="ARBA" id="ARBA00022490"/>
    </source>
</evidence>
<keyword evidence="8 11" id="KW-0949">S-adenosyl-L-methionine</keyword>
<evidence type="ECO:0000256" key="10">
    <source>
        <dbReference type="ARBA" id="ARBA00047957"/>
    </source>
</evidence>
<evidence type="ECO:0000256" key="11">
    <source>
        <dbReference type="RuleBase" id="RU368004"/>
    </source>
</evidence>
<dbReference type="PANTHER" id="PTHR21210">
    <property type="entry name" value="TRNA (URACIL-O(2)-)-METHYLTRANSFERASE-RELATED"/>
    <property type="match status" value="1"/>
</dbReference>
<organism evidence="13 14">
    <name type="scientific">Golovinomyces cichoracearum</name>
    <dbReference type="NCBI Taxonomy" id="62708"/>
    <lineage>
        <taxon>Eukaryota</taxon>
        <taxon>Fungi</taxon>
        <taxon>Dikarya</taxon>
        <taxon>Ascomycota</taxon>
        <taxon>Pezizomycotina</taxon>
        <taxon>Leotiomycetes</taxon>
        <taxon>Erysiphales</taxon>
        <taxon>Erysiphaceae</taxon>
        <taxon>Golovinomyces</taxon>
    </lineage>
</organism>
<comment type="function">
    <text evidence="11">Adenosyl-L-methionine (AdoMet)-dependent tRNA (uracil-O(2)-)-methyltransferase.</text>
</comment>
<evidence type="ECO:0000256" key="6">
    <source>
        <dbReference type="ARBA" id="ARBA00022603"/>
    </source>
</evidence>
<comment type="subcellular location">
    <subcellularLocation>
        <location evidence="1 11">Cytoplasm</location>
    </subcellularLocation>
</comment>
<evidence type="ECO:0000256" key="1">
    <source>
        <dbReference type="ARBA" id="ARBA00004496"/>
    </source>
</evidence>
<evidence type="ECO:0000256" key="2">
    <source>
        <dbReference type="ARBA" id="ARBA00009056"/>
    </source>
</evidence>
<gene>
    <name evidence="13" type="ORF">GcC1_138018</name>
</gene>
<evidence type="ECO:0000313" key="14">
    <source>
        <dbReference type="Proteomes" id="UP000285405"/>
    </source>
</evidence>
<sequence length="527" mass="60052">MGCFSPQKISSDTLPYIEEVSGKRSWNPIYQHACTFEPEIFISVMRNLVQNPNINSSCLFRADVKDEFLFSSDMTEKMKEPVKIAQFKGFDLKNVIIRTLIPRNALLDKPLDESCLQYEQRVESSKDISMVVYLPHVSSASEMPYYHPAVYGICFLHEFSPRAKNGNISIHYCFFDSEPRSTRLERTAFHLLAILYKHGQGNAAGYVKRVFHDVLLPQNLVQNTYSRLKSKYSKKLIERWVESTDPTKHVFEDLGIAAFLIELWKKTYTDGKFPGFVDIGCGNGLLVHILREEGYSGWGFDARYRKSWSTYSVTDQENLKERILIPFILQSTIAATTLESGDNSNIDSNKNAPKGPEKFQKLRNTENPGYEQGIKKNFRIEETHDGIFPTSPFIISNHADELTPWTPLLATASKSAFIMIPCCSHNLSGARFCAPLLKKETGKPSKYASLVAWVSQIAMDCGWEVEKEILRIPSTRNTAIIGRIRARPFEDISLKMVMERHGGAADWEKYALKLLSNRNMSKYDKSV</sequence>
<dbReference type="EC" id="2.1.1.211" evidence="3 11"/>
<feature type="region of interest" description="Disordered" evidence="12">
    <location>
        <begin position="340"/>
        <end position="368"/>
    </location>
</feature>
<keyword evidence="6 11" id="KW-0489">Methyltransferase</keyword>